<keyword evidence="3" id="KW-1185">Reference proteome</keyword>
<gene>
    <name evidence="2" type="ORF">C7Y71_011115</name>
</gene>
<evidence type="ECO:0000313" key="2">
    <source>
        <dbReference type="EMBL" id="QFQ13512.1"/>
    </source>
</evidence>
<accession>A0A5P8E987</accession>
<dbReference type="KEGG" id="alq:C7Y71_011115"/>
<proteinExistence type="predicted"/>
<name>A0A5P8E987_9BACT</name>
<feature type="chain" id="PRO_5024407818" description="FAS1 domain-containing protein" evidence="1">
    <location>
        <begin position="27"/>
        <end position="607"/>
    </location>
</feature>
<keyword evidence="1" id="KW-0732">Signal</keyword>
<protein>
    <recommendedName>
        <fullName evidence="4">FAS1 domain-containing protein</fullName>
    </recommendedName>
</protein>
<evidence type="ECO:0008006" key="4">
    <source>
        <dbReference type="Google" id="ProtNLM"/>
    </source>
</evidence>
<dbReference type="Proteomes" id="UP000249375">
    <property type="component" value="Chromosome"/>
</dbReference>
<feature type="signal peptide" evidence="1">
    <location>
        <begin position="1"/>
        <end position="26"/>
    </location>
</feature>
<dbReference type="PROSITE" id="PS51257">
    <property type="entry name" value="PROKAR_LIPOPROTEIN"/>
    <property type="match status" value="1"/>
</dbReference>
<sequence length="607" mass="68664">MNMKTKYKSWILKGILSLAVLFGASACTEDHFDVLTNQGQAGSTIWENLQATPGLDSLCMILQRTPVMKSLTDNKSTASYANLLNQTQSLTFWAPLDGTYNAKHYLDLLDQADAAETESERLALRYRVGREFIQNHLARFNYESNKGLQEVFLMNSKVSDYDAANKLFNNIPLVAGFETIPSSNGALHILNGRSPFFQNIKEMLESNYTPLSQLVADYEKVEFDENNSVQGAMNTEGQMEYVDSIYSSANSFLNATRARIADEDSVYIGIVPSTQTAWDNVYGKVSSLYKYADSYWYGWSDENKEFLYKNANAKTFDTDSLTNYNALQEIMKGMFISASTLGGVDLDSATLIHNAIYADSLRSVNDVIYYNTNKGGANPLIADVQPTRASNGYVFELEEFDVDPTYIWADKKEYSMSSDWNISKTDNCAYPKGELVTLTTDNRNDSIAGDVEQNKYRRFQVYGRNVTLRICIKLQNVLSTKYRLKAVMAPNYIRSNDIQYESDGITEKEVVSRFTANVYYDNDTRVNATQATIEVLQDSVREYVIFDELNFDRCYANLPNGANSFAYLQIEVAPRLQNSTRMFGLNNNALNIVKVILEPIHEDEEEK</sequence>
<evidence type="ECO:0000313" key="3">
    <source>
        <dbReference type="Proteomes" id="UP000249375"/>
    </source>
</evidence>
<reference evidence="2 3" key="1">
    <citation type="submission" date="2018-11" db="EMBL/GenBank/DDBJ databases">
        <authorList>
            <person name="Na S.W."/>
            <person name="Baik M."/>
        </authorList>
    </citation>
    <scope>NUCLEOTIDE SEQUENCE [LARGE SCALE GENOMIC DNA]</scope>
    <source>
        <strain evidence="2 3">E39</strain>
    </source>
</reference>
<organism evidence="2 3">
    <name type="scientific">Pseudoprevotella muciniphila</name>
    <dbReference type="NCBI Taxonomy" id="2133944"/>
    <lineage>
        <taxon>Bacteria</taxon>
        <taxon>Pseudomonadati</taxon>
        <taxon>Bacteroidota</taxon>
        <taxon>Bacteroidia</taxon>
        <taxon>Bacteroidales</taxon>
        <taxon>Prevotellaceae</taxon>
        <taxon>Pseudoprevotella</taxon>
    </lineage>
</organism>
<dbReference type="EMBL" id="CP033459">
    <property type="protein sequence ID" value="QFQ13512.1"/>
    <property type="molecule type" value="Genomic_DNA"/>
</dbReference>
<dbReference type="AlphaFoldDB" id="A0A5P8E987"/>
<evidence type="ECO:0000256" key="1">
    <source>
        <dbReference type="SAM" id="SignalP"/>
    </source>
</evidence>